<evidence type="ECO:0000313" key="4">
    <source>
        <dbReference type="Proteomes" id="UP000292583"/>
    </source>
</evidence>
<keyword evidence="4" id="KW-1185">Reference proteome</keyword>
<name>A0A4Q9JWB4_9BACT</name>
<sequence>MPELIEFNDIVFLVKEFRKVFILSNCKLAFYEPKHFLVKEKEMQAKEPVQKRKKGKSTNSKKIKEFEFRKKDGNSIVLKEMELYKQDSIEAKDNANLDIDIKDVIKHKEKIDSQINDTSLNENFEEKKGSDLKSKFDEGNEFDIFYDRYTKEEKEIKSFEVKDGKAIIPGSFLAEQFEKGIRSLIVRLIPKQKNKRGFVFDPIPLEDRAIILTELRKTKEKTLTFQRKIAQIQNDALNLQSPKEFLTILNQEENLSQEEIKKQQQKGILIYAKKRQEELFDSINKDRIYSVDVLKRVVSKKKFKSIRESSQMGKYEYAKSFDKKIKDYEEKKENKTQKKIKKSKNESLKEKSPNSKDIGELGEYAASMLFSRGSTRYISNRRKFDANFNQNSYNFTIPDFLVVVNDKRSIIEVKNVQKQDLTEQISFELKLAQEYELDYIFLCNHYTKLSDSIAIDKEKNEKFINKLKQENSNFSFLNLRAFVKGDLGSRKGFIYHRHMHRSIKTIFKEIYLDHLKNNVPNKIVIKRLNLNNPLSIEDELNKDQQLQIPS</sequence>
<dbReference type="RefSeq" id="WP_131163372.1">
    <property type="nucleotide sequence ID" value="NZ_QPGQ01000010.1"/>
</dbReference>
<accession>A0A4Q9JWB4</accession>
<protein>
    <recommendedName>
        <fullName evidence="2">Tox-REase-7 domain-containing protein</fullName>
    </recommendedName>
</protein>
<proteinExistence type="predicted"/>
<evidence type="ECO:0000259" key="2">
    <source>
        <dbReference type="Pfam" id="PF15649"/>
    </source>
</evidence>
<organism evidence="3 4">
    <name type="scientific">Campylobacter novaezeelandiae</name>
    <dbReference type="NCBI Taxonomy" id="2267891"/>
    <lineage>
        <taxon>Bacteria</taxon>
        <taxon>Pseudomonadati</taxon>
        <taxon>Campylobacterota</taxon>
        <taxon>Epsilonproteobacteria</taxon>
        <taxon>Campylobacterales</taxon>
        <taxon>Campylobacteraceae</taxon>
        <taxon>Campylobacter</taxon>
    </lineage>
</organism>
<dbReference type="OrthoDB" id="5361920at2"/>
<evidence type="ECO:0000313" key="3">
    <source>
        <dbReference type="EMBL" id="TBR82385.1"/>
    </source>
</evidence>
<dbReference type="InterPro" id="IPR028903">
    <property type="entry name" value="Tox-REase-7_dom"/>
</dbReference>
<gene>
    <name evidence="3" type="ORF">DU473_00655</name>
</gene>
<reference evidence="3 4" key="1">
    <citation type="submission" date="2018-07" db="EMBL/GenBank/DDBJ databases">
        <title>Campylobacter zealandensis sp. nov., isolated from birds and water in New Zealand.</title>
        <authorList>
            <person name="Wilkinson D.A."/>
            <person name="Biggs P.J."/>
            <person name="French N.P."/>
            <person name="Midwinter A.C."/>
        </authorList>
    </citation>
    <scope>NUCLEOTIDE SEQUENCE [LARGE SCALE GENOMIC DNA]</scope>
    <source>
        <strain evidence="3 4">B423b</strain>
    </source>
</reference>
<evidence type="ECO:0000256" key="1">
    <source>
        <dbReference type="SAM" id="MobiDB-lite"/>
    </source>
</evidence>
<comment type="caution">
    <text evidence="3">The sequence shown here is derived from an EMBL/GenBank/DDBJ whole genome shotgun (WGS) entry which is preliminary data.</text>
</comment>
<dbReference type="Proteomes" id="UP000292583">
    <property type="component" value="Unassembled WGS sequence"/>
</dbReference>
<feature type="compositionally biased region" description="Basic and acidic residues" evidence="1">
    <location>
        <begin position="343"/>
        <end position="355"/>
    </location>
</feature>
<dbReference type="EMBL" id="QPGR01000001">
    <property type="protein sequence ID" value="TBR82385.1"/>
    <property type="molecule type" value="Genomic_DNA"/>
</dbReference>
<feature type="region of interest" description="Disordered" evidence="1">
    <location>
        <begin position="332"/>
        <end position="355"/>
    </location>
</feature>
<feature type="domain" description="Tox-REase-7" evidence="2">
    <location>
        <begin position="392"/>
        <end position="451"/>
    </location>
</feature>
<dbReference type="Pfam" id="PF15649">
    <property type="entry name" value="Tox-REase-7"/>
    <property type="match status" value="1"/>
</dbReference>
<dbReference type="AlphaFoldDB" id="A0A4Q9JWB4"/>